<name>A0A8J9VDF7_9NEOP</name>
<evidence type="ECO:0000313" key="1">
    <source>
        <dbReference type="EMBL" id="CAH0719768.1"/>
    </source>
</evidence>
<reference evidence="1" key="1">
    <citation type="submission" date="2021-12" db="EMBL/GenBank/DDBJ databases">
        <authorList>
            <person name="Martin H S."/>
        </authorList>
    </citation>
    <scope>NUCLEOTIDE SEQUENCE</scope>
</reference>
<dbReference type="Proteomes" id="UP000838878">
    <property type="component" value="Chromosome 14"/>
</dbReference>
<keyword evidence="2" id="KW-1185">Reference proteome</keyword>
<gene>
    <name evidence="1" type="ORF">BINO364_LOCUS6070</name>
</gene>
<sequence length="107" mass="11408">MNHTYIAKTQRHVSDGSLRSPGGRAFISLSGGTAGLRRAGAANWGSWSGAPGVARRCRPAVTHCRCAVANRRAPPHPPDIKPTILCGSNLIPCRASRDMDLDVQNVH</sequence>
<dbReference type="AlphaFoldDB" id="A0A8J9VDF7"/>
<dbReference type="EMBL" id="OV170234">
    <property type="protein sequence ID" value="CAH0719768.1"/>
    <property type="molecule type" value="Genomic_DNA"/>
</dbReference>
<organism evidence="1 2">
    <name type="scientific">Brenthis ino</name>
    <name type="common">lesser marbled fritillary</name>
    <dbReference type="NCBI Taxonomy" id="405034"/>
    <lineage>
        <taxon>Eukaryota</taxon>
        <taxon>Metazoa</taxon>
        <taxon>Ecdysozoa</taxon>
        <taxon>Arthropoda</taxon>
        <taxon>Hexapoda</taxon>
        <taxon>Insecta</taxon>
        <taxon>Pterygota</taxon>
        <taxon>Neoptera</taxon>
        <taxon>Endopterygota</taxon>
        <taxon>Lepidoptera</taxon>
        <taxon>Glossata</taxon>
        <taxon>Ditrysia</taxon>
        <taxon>Papilionoidea</taxon>
        <taxon>Nymphalidae</taxon>
        <taxon>Heliconiinae</taxon>
        <taxon>Argynnini</taxon>
        <taxon>Brenthis</taxon>
    </lineage>
</organism>
<protein>
    <submittedName>
        <fullName evidence="1">Uncharacterized protein</fullName>
    </submittedName>
</protein>
<feature type="non-terminal residue" evidence="1">
    <location>
        <position position="107"/>
    </location>
</feature>
<proteinExistence type="predicted"/>
<dbReference type="OrthoDB" id="6930423at2759"/>
<evidence type="ECO:0000313" key="2">
    <source>
        <dbReference type="Proteomes" id="UP000838878"/>
    </source>
</evidence>
<accession>A0A8J9VDF7</accession>